<keyword evidence="1" id="KW-0812">Transmembrane</keyword>
<dbReference type="OrthoDB" id="3401220at2"/>
<dbReference type="AlphaFoldDB" id="A0A1M5DK44"/>
<name>A0A1M5DK44_STRHI</name>
<dbReference type="RefSeq" id="WP_159447737.1">
    <property type="nucleotide sequence ID" value="NZ_FQVN01000004.1"/>
</dbReference>
<dbReference type="STRING" id="2017.SAMN05444320_104491"/>
<feature type="transmembrane region" description="Helical" evidence="1">
    <location>
        <begin position="64"/>
        <end position="82"/>
    </location>
</feature>
<sequence>MATSSPGPAWHAVRPMDVYQEPSTRWGWHGVFPRGTQVAGWGTVVVLLLMIFTLQRGTSDWPDLWMGALALVMAILLIRDLVRRHRLNKL</sequence>
<keyword evidence="1" id="KW-1133">Transmembrane helix</keyword>
<gene>
    <name evidence="2" type="ORF">SAMN05444320_104491</name>
</gene>
<keyword evidence="3" id="KW-1185">Reference proteome</keyword>
<protein>
    <recommendedName>
        <fullName evidence="4">DUF2631 domain-containing protein</fullName>
    </recommendedName>
</protein>
<evidence type="ECO:0008006" key="4">
    <source>
        <dbReference type="Google" id="ProtNLM"/>
    </source>
</evidence>
<evidence type="ECO:0000313" key="3">
    <source>
        <dbReference type="Proteomes" id="UP000184501"/>
    </source>
</evidence>
<evidence type="ECO:0000313" key="2">
    <source>
        <dbReference type="EMBL" id="SHF67274.1"/>
    </source>
</evidence>
<organism evidence="2 3">
    <name type="scientific">Streptoalloteichus hindustanus</name>
    <dbReference type="NCBI Taxonomy" id="2017"/>
    <lineage>
        <taxon>Bacteria</taxon>
        <taxon>Bacillati</taxon>
        <taxon>Actinomycetota</taxon>
        <taxon>Actinomycetes</taxon>
        <taxon>Pseudonocardiales</taxon>
        <taxon>Pseudonocardiaceae</taxon>
        <taxon>Streptoalloteichus</taxon>
    </lineage>
</organism>
<proteinExistence type="predicted"/>
<feature type="transmembrane region" description="Helical" evidence="1">
    <location>
        <begin position="38"/>
        <end position="58"/>
    </location>
</feature>
<accession>A0A1M5DK44</accession>
<dbReference type="Proteomes" id="UP000184501">
    <property type="component" value="Unassembled WGS sequence"/>
</dbReference>
<dbReference type="Pfam" id="PF10939">
    <property type="entry name" value="DUF2631"/>
    <property type="match status" value="1"/>
</dbReference>
<reference evidence="2 3" key="1">
    <citation type="submission" date="2016-11" db="EMBL/GenBank/DDBJ databases">
        <authorList>
            <person name="Jaros S."/>
            <person name="Januszkiewicz K."/>
            <person name="Wedrychowicz H."/>
        </authorList>
    </citation>
    <scope>NUCLEOTIDE SEQUENCE [LARGE SCALE GENOMIC DNA]</scope>
    <source>
        <strain evidence="2 3">DSM 44523</strain>
    </source>
</reference>
<keyword evidence="1" id="KW-0472">Membrane</keyword>
<dbReference type="InterPro" id="IPR024341">
    <property type="entry name" value="DUF2631"/>
</dbReference>
<evidence type="ECO:0000256" key="1">
    <source>
        <dbReference type="SAM" id="Phobius"/>
    </source>
</evidence>
<dbReference type="EMBL" id="FQVN01000004">
    <property type="protein sequence ID" value="SHF67274.1"/>
    <property type="molecule type" value="Genomic_DNA"/>
</dbReference>